<dbReference type="Pfam" id="PF12006">
    <property type="entry name" value="DUF3500"/>
    <property type="match status" value="1"/>
</dbReference>
<name>A0A7X6RV26_9MYCO</name>
<proteinExistence type="predicted"/>
<evidence type="ECO:0000313" key="2">
    <source>
        <dbReference type="Proteomes" id="UP000518188"/>
    </source>
</evidence>
<dbReference type="Proteomes" id="UP000518188">
    <property type="component" value="Unassembled WGS sequence"/>
</dbReference>
<evidence type="ECO:0000313" key="1">
    <source>
        <dbReference type="EMBL" id="NKZ10838.1"/>
    </source>
</evidence>
<accession>A0A7X6RV26</accession>
<dbReference type="AlphaFoldDB" id="A0A7X6RV26"/>
<dbReference type="PANTHER" id="PTHR37489:SF1">
    <property type="entry name" value="DUF3500 DOMAIN-CONTAINING PROTEIN"/>
    <property type="match status" value="1"/>
</dbReference>
<dbReference type="PANTHER" id="PTHR37489">
    <property type="entry name" value="DUF3500 DOMAIN-CONTAINING PROTEIN"/>
    <property type="match status" value="1"/>
</dbReference>
<reference evidence="1 2" key="1">
    <citation type="submission" date="2020-04" db="EMBL/GenBank/DDBJ databases">
        <title>MicrobeNet Type strains.</title>
        <authorList>
            <person name="Nicholson A.C."/>
        </authorList>
    </citation>
    <scope>NUCLEOTIDE SEQUENCE [LARGE SCALE GENOMIC DNA]</scope>
    <source>
        <strain evidence="1 2">ATCC 700731</strain>
    </source>
</reference>
<protein>
    <submittedName>
        <fullName evidence="1">DUF3500 domain-containing protein</fullName>
    </submittedName>
</protein>
<gene>
    <name evidence="1" type="ORF">HGA11_07585</name>
</gene>
<sequence>MGLIDTFDPGQRADAVVSDFDDPRRLDWDIIPRPDRTGIALHRLDRHQKVLLFDLIRHALPLRTFTKVLAIPQLEHVLRDYESDFLGPALQAWRSSDAYFLTIFGRPGFEDTWMLRFLGHHVCLNITVVEQRWISATPCALGAQPTDYDGVLNPLAEDEGLAFTLMDTLDARQRDVAVIHHVAPADFVTRQVPRIGPYEFPDTYDLGMPDYVITAADRVAVKLDRAAPAGLNAAALTPRQSEVFWRLVDCYLDRLPEEVAPARRAAVRAEPAAMHFAWAGGMSRGVPHYFRVQGPDLLIEAVNAVGGANHLHTVLREFENDFGEHLLRSREGADWGRAHLRTRYTSSAQLDPGLQ</sequence>
<dbReference type="EMBL" id="JAAXPJ010000002">
    <property type="protein sequence ID" value="NKZ10838.1"/>
    <property type="molecule type" value="Genomic_DNA"/>
</dbReference>
<dbReference type="InterPro" id="IPR021889">
    <property type="entry name" value="DUF3500"/>
</dbReference>
<organism evidence="1 2">
    <name type="scientific">Mycolicibacterium septicum DSM 44393</name>
    <dbReference type="NCBI Taxonomy" id="1341646"/>
    <lineage>
        <taxon>Bacteria</taxon>
        <taxon>Bacillati</taxon>
        <taxon>Actinomycetota</taxon>
        <taxon>Actinomycetes</taxon>
        <taxon>Mycobacteriales</taxon>
        <taxon>Mycobacteriaceae</taxon>
        <taxon>Mycolicibacterium</taxon>
    </lineage>
</organism>
<comment type="caution">
    <text evidence="1">The sequence shown here is derived from an EMBL/GenBank/DDBJ whole genome shotgun (WGS) entry which is preliminary data.</text>
</comment>